<proteinExistence type="predicted"/>
<dbReference type="EMBL" id="JACGCM010001183">
    <property type="protein sequence ID" value="KAF6159954.1"/>
    <property type="molecule type" value="Genomic_DNA"/>
</dbReference>
<dbReference type="PANTHER" id="PTHR46667">
    <property type="entry name" value="OS05G0182700 PROTEIN"/>
    <property type="match status" value="1"/>
</dbReference>
<protein>
    <recommendedName>
        <fullName evidence="2">DUF1664 domain-containing protein</fullName>
    </recommendedName>
</protein>
<evidence type="ECO:0000259" key="2">
    <source>
        <dbReference type="Pfam" id="PF07889"/>
    </source>
</evidence>
<gene>
    <name evidence="3" type="ORF">GIB67_033038</name>
</gene>
<feature type="compositionally biased region" description="Polar residues" evidence="1">
    <location>
        <begin position="472"/>
        <end position="482"/>
    </location>
</feature>
<dbReference type="OrthoDB" id="544175at2759"/>
<evidence type="ECO:0000313" key="4">
    <source>
        <dbReference type="Proteomes" id="UP000541444"/>
    </source>
</evidence>
<organism evidence="3 4">
    <name type="scientific">Kingdonia uniflora</name>
    <dbReference type="NCBI Taxonomy" id="39325"/>
    <lineage>
        <taxon>Eukaryota</taxon>
        <taxon>Viridiplantae</taxon>
        <taxon>Streptophyta</taxon>
        <taxon>Embryophyta</taxon>
        <taxon>Tracheophyta</taxon>
        <taxon>Spermatophyta</taxon>
        <taxon>Magnoliopsida</taxon>
        <taxon>Ranunculales</taxon>
        <taxon>Circaeasteraceae</taxon>
        <taxon>Kingdonia</taxon>
    </lineage>
</organism>
<accession>A0A7J7MYS5</accession>
<reference evidence="3 4" key="1">
    <citation type="journal article" date="2020" name="IScience">
        <title>Genome Sequencing of the Endangered Kingdonia uniflora (Circaeasteraceae, Ranunculales) Reveals Potential Mechanisms of Evolutionary Specialization.</title>
        <authorList>
            <person name="Sun Y."/>
            <person name="Deng T."/>
            <person name="Zhang A."/>
            <person name="Moore M.J."/>
            <person name="Landis J.B."/>
            <person name="Lin N."/>
            <person name="Zhang H."/>
            <person name="Zhang X."/>
            <person name="Huang J."/>
            <person name="Zhang X."/>
            <person name="Sun H."/>
            <person name="Wang H."/>
        </authorList>
    </citation>
    <scope>NUCLEOTIDE SEQUENCE [LARGE SCALE GENOMIC DNA]</scope>
    <source>
        <strain evidence="3">TB1705</strain>
        <tissue evidence="3">Leaf</tissue>
    </source>
</reference>
<keyword evidence="4" id="KW-1185">Reference proteome</keyword>
<evidence type="ECO:0000313" key="3">
    <source>
        <dbReference type="EMBL" id="KAF6159954.1"/>
    </source>
</evidence>
<dbReference type="InterPro" id="IPR012458">
    <property type="entry name" value="DUF1664"/>
</dbReference>
<evidence type="ECO:0000256" key="1">
    <source>
        <dbReference type="SAM" id="MobiDB-lite"/>
    </source>
</evidence>
<dbReference type="Proteomes" id="UP000541444">
    <property type="component" value="Unassembled WGS sequence"/>
</dbReference>
<dbReference type="Pfam" id="PF07889">
    <property type="entry name" value="DUF1664"/>
    <property type="match status" value="1"/>
</dbReference>
<dbReference type="PANTHER" id="PTHR46667:SF6">
    <property type="entry name" value="OS01G0185100 PROTEIN"/>
    <property type="match status" value="1"/>
</dbReference>
<dbReference type="AlphaFoldDB" id="A0A7J7MYS5"/>
<name>A0A7J7MYS5_9MAGN</name>
<feature type="region of interest" description="Disordered" evidence="1">
    <location>
        <begin position="452"/>
        <end position="482"/>
    </location>
</feature>
<feature type="domain" description="DUF1664" evidence="2">
    <location>
        <begin position="268"/>
        <end position="391"/>
    </location>
</feature>
<feature type="compositionally biased region" description="Basic and acidic residues" evidence="1">
    <location>
        <begin position="462"/>
        <end position="471"/>
    </location>
</feature>
<comment type="caution">
    <text evidence="3">The sequence shown here is derived from an EMBL/GenBank/DDBJ whole genome shotgun (WGS) entry which is preliminary data.</text>
</comment>
<sequence length="482" mass="52805">MGLLEEAMASLERVDNWTGHGYDHVSGTFDWPEKVWENIIASEYVPLHDDMNVDDTQVPLAGVDYPWDGEAIPSYDAHISPVREPTPGSTSRSRTPAPQVGVRTQSNQRRLVAAVQPLEPTESVQYLISAFTAQGASSTSASNDDPSTEVAKVLKDMGLIAEQKLGTGERKRAREMAVQAGIGLSRILLICGAGYTGTIVLRNGKMSDILGELQKLVKRMESSEDGSNTDSDSSDAIAAQIRRLGAEIRMMGNSRQITVLNAESGQMGNLSALVMPAVALGTLGYGYMWWKGLSFSDLMYVTKKGMASAVSNMTKHLEKVSAALETTKKHLTQRIMNLDGKLDDQKEMSKLIKNEVTDVRTDLSRIGIDLNSLHQIVTGLDDKIFSLEEKQDFANAGVWYLCNFIGQKDKNMTDFLQALPKPASKARGYLGFTETPSVMGLMQIADTLGNKDKSVNNTFSQHDARKMDRSPKNMTRSATIKS</sequence>
<feature type="region of interest" description="Disordered" evidence="1">
    <location>
        <begin position="77"/>
        <end position="106"/>
    </location>
</feature>
<feature type="compositionally biased region" description="Polar residues" evidence="1">
    <location>
        <begin position="87"/>
        <end position="106"/>
    </location>
</feature>